<dbReference type="InterPro" id="IPR005123">
    <property type="entry name" value="Oxoglu/Fe-dep_dioxygenase_dom"/>
</dbReference>
<dbReference type="AlphaFoldDB" id="A0A846MU67"/>
<feature type="domain" description="Fe2OG dioxygenase" evidence="7">
    <location>
        <begin position="96"/>
        <end position="201"/>
    </location>
</feature>
<proteinExistence type="predicted"/>
<dbReference type="GO" id="GO:0031418">
    <property type="term" value="F:L-ascorbic acid binding"/>
    <property type="evidence" value="ECO:0007669"/>
    <property type="project" value="UniProtKB-KW"/>
</dbReference>
<dbReference type="InterPro" id="IPR006620">
    <property type="entry name" value="Pro_4_hyd_alph"/>
</dbReference>
<protein>
    <submittedName>
        <fullName evidence="8">SM-20-related protein</fullName>
    </submittedName>
</protein>
<gene>
    <name evidence="8" type="ORF">FHS56_002310</name>
</gene>
<dbReference type="SMART" id="SM00702">
    <property type="entry name" value="P4Hc"/>
    <property type="match status" value="1"/>
</dbReference>
<keyword evidence="5" id="KW-0560">Oxidoreductase</keyword>
<dbReference type="GO" id="GO:0031543">
    <property type="term" value="F:peptidyl-proline dioxygenase activity"/>
    <property type="evidence" value="ECO:0007669"/>
    <property type="project" value="TreeGrafter"/>
</dbReference>
<dbReference type="InterPro" id="IPR044862">
    <property type="entry name" value="Pro_4_hyd_alph_FE2OG_OXY"/>
</dbReference>
<comment type="cofactor">
    <cofactor evidence="1">
        <name>L-ascorbate</name>
        <dbReference type="ChEBI" id="CHEBI:38290"/>
    </cofactor>
</comment>
<keyword evidence="6" id="KW-0408">Iron</keyword>
<keyword evidence="3" id="KW-0847">Vitamin C</keyword>
<dbReference type="GO" id="GO:0071456">
    <property type="term" value="P:cellular response to hypoxia"/>
    <property type="evidence" value="ECO:0007669"/>
    <property type="project" value="TreeGrafter"/>
</dbReference>
<evidence type="ECO:0000256" key="4">
    <source>
        <dbReference type="ARBA" id="ARBA00022964"/>
    </source>
</evidence>
<evidence type="ECO:0000256" key="6">
    <source>
        <dbReference type="ARBA" id="ARBA00023004"/>
    </source>
</evidence>
<name>A0A846MU67_9BACT</name>
<dbReference type="InterPro" id="IPR051559">
    <property type="entry name" value="HIF_prolyl_hydroxylases"/>
</dbReference>
<evidence type="ECO:0000256" key="2">
    <source>
        <dbReference type="ARBA" id="ARBA00022723"/>
    </source>
</evidence>
<reference evidence="8 9" key="1">
    <citation type="submission" date="2020-03" db="EMBL/GenBank/DDBJ databases">
        <title>Genomic Encyclopedia of Type Strains, Phase IV (KMG-IV): sequencing the most valuable type-strain genomes for metagenomic binning, comparative biology and taxonomic classification.</title>
        <authorList>
            <person name="Goeker M."/>
        </authorList>
    </citation>
    <scope>NUCLEOTIDE SEQUENCE [LARGE SCALE GENOMIC DNA]</scope>
    <source>
        <strain evidence="8 9">DSM 5718</strain>
    </source>
</reference>
<organism evidence="8 9">
    <name type="scientific">Thermonema lapsum</name>
    <dbReference type="NCBI Taxonomy" id="28195"/>
    <lineage>
        <taxon>Bacteria</taxon>
        <taxon>Pseudomonadati</taxon>
        <taxon>Bacteroidota</taxon>
        <taxon>Cytophagia</taxon>
        <taxon>Cytophagales</taxon>
        <taxon>Thermonemataceae</taxon>
        <taxon>Thermonema</taxon>
    </lineage>
</organism>
<dbReference type="Proteomes" id="UP000537126">
    <property type="component" value="Unassembled WGS sequence"/>
</dbReference>
<evidence type="ECO:0000256" key="1">
    <source>
        <dbReference type="ARBA" id="ARBA00001961"/>
    </source>
</evidence>
<dbReference type="PANTHER" id="PTHR12907:SF26">
    <property type="entry name" value="HIF PROLYL HYDROXYLASE, ISOFORM C"/>
    <property type="match status" value="1"/>
</dbReference>
<accession>A0A846MU67</accession>
<dbReference type="PANTHER" id="PTHR12907">
    <property type="entry name" value="EGL NINE HOMOLOG-RELATED"/>
    <property type="match status" value="1"/>
</dbReference>
<sequence>MIRPFWEKEQVLDDLARRRWVLIENAFDAQFAQALAEAVPWEGRDSALFHQAAIGQQAKQQVIREIRSDFIHWLDRKDPAPVIQYFWQQVDSMMERFRRAFFLPLNYYEGHIAVYPPGAFYKKHLDQFERTSYRQITLILYLNEHWQEQDGGALRIYEPDGSYVDVLPLLGRAVLMQSAEVWHEVLPTQRTRKSLTGWFSCLPMEERFLAG</sequence>
<evidence type="ECO:0000313" key="9">
    <source>
        <dbReference type="Proteomes" id="UP000537126"/>
    </source>
</evidence>
<evidence type="ECO:0000256" key="5">
    <source>
        <dbReference type="ARBA" id="ARBA00023002"/>
    </source>
</evidence>
<keyword evidence="2" id="KW-0479">Metal-binding</keyword>
<dbReference type="PROSITE" id="PS51471">
    <property type="entry name" value="FE2OG_OXY"/>
    <property type="match status" value="1"/>
</dbReference>
<dbReference type="Gene3D" id="2.60.120.620">
    <property type="entry name" value="q2cbj1_9rhob like domain"/>
    <property type="match status" value="1"/>
</dbReference>
<evidence type="ECO:0000313" key="8">
    <source>
        <dbReference type="EMBL" id="NIK74777.1"/>
    </source>
</evidence>
<keyword evidence="4" id="KW-0223">Dioxygenase</keyword>
<comment type="caution">
    <text evidence="8">The sequence shown here is derived from an EMBL/GenBank/DDBJ whole genome shotgun (WGS) entry which is preliminary data.</text>
</comment>
<dbReference type="EMBL" id="JAASRN010000007">
    <property type="protein sequence ID" value="NIK74777.1"/>
    <property type="molecule type" value="Genomic_DNA"/>
</dbReference>
<dbReference type="GO" id="GO:0008198">
    <property type="term" value="F:ferrous iron binding"/>
    <property type="evidence" value="ECO:0007669"/>
    <property type="project" value="TreeGrafter"/>
</dbReference>
<dbReference type="Pfam" id="PF13640">
    <property type="entry name" value="2OG-FeII_Oxy_3"/>
    <property type="match status" value="1"/>
</dbReference>
<keyword evidence="9" id="KW-1185">Reference proteome</keyword>
<evidence type="ECO:0000256" key="3">
    <source>
        <dbReference type="ARBA" id="ARBA00022896"/>
    </source>
</evidence>
<evidence type="ECO:0000259" key="7">
    <source>
        <dbReference type="PROSITE" id="PS51471"/>
    </source>
</evidence>